<dbReference type="PANTHER" id="PTHR42776:SF27">
    <property type="entry name" value="DIPEPTIDYL PEPTIDASE FAMILY MEMBER 6"/>
    <property type="match status" value="1"/>
</dbReference>
<dbReference type="Gene3D" id="2.120.10.30">
    <property type="entry name" value="TolB, C-terminal domain"/>
    <property type="match status" value="1"/>
</dbReference>
<evidence type="ECO:0000259" key="3">
    <source>
        <dbReference type="Pfam" id="PF00326"/>
    </source>
</evidence>
<evidence type="ECO:0000313" key="4">
    <source>
        <dbReference type="EMBL" id="PRX53663.1"/>
    </source>
</evidence>
<dbReference type="SUPFAM" id="SSF82171">
    <property type="entry name" value="DPP6 N-terminal domain-like"/>
    <property type="match status" value="1"/>
</dbReference>
<sequence length="770" mass="87526">MKKTQKTKQIFGTLFFLAFGIMSQAQEVVGSWHGTIEVQGAEMPLVFNVSEEEGVLSATMDSPSQGATGIPMDETTFEDSQLTVVFKQAGIKYVGTASGDKMEGTFFQGGMELPLNLEKKEKTIPGNPDLVSSEAELLELASLDQGDYRYKVEDYFARPKASTFRFSPDGKYMSYREKDENGKRHIMVKEIASGEVKRAIEEKEELVRGYGWISNNRLVYAMDKGGDENYHIYAVDLDGSNLKDLTPFDGVQAQFTELLKEDKDHIIVSMNKNNAQVFEPYKVNVNTGELKQLFSNEDPANPIVGYNFDKDGNLKAYTKIRDGVEQDLYYEDGNGGYKVIKSLNWKDAFSILDFNYASDNPNDAYMVSNLDNDKAEVILYDLKEGKILKKVFSNDRYDVQDMGISRKRGYEMDYFQYEGEKTEIVPVSDFYKQFHAKIIDRFPGKQYSIADFTDEEDQFLIFIQSDKLYGEYYSYNQNTDEFKFLYNLMPQLKEEDMSEMRPISFKSRDGLTLHGYITLPKAALAGEKVPLIVNPHGGPQGIRDSWGFNPESQLFASRGYATLQVNFRISGGYGKEFLESGFKQIGRKAMDDVEDGVEYVIDQGWIDPGKVAIYGGSHGGYAVLRGLTKTPDLYACGVDYVGVSNLFTFMETIPPYWKPYLKIIKEIWYDEDIPEEKKIMEEVSPVYQIDKIKKPLFVVQGANDPRVNIDESDQIVSALRGKGFDVPYMVKYDEGHGFGKEENRIELYKAMMGFYAKHLGNQEIPKPLKD</sequence>
<accession>A0A2T0M860</accession>
<dbReference type="InterPro" id="IPR029058">
    <property type="entry name" value="AB_hydrolase_fold"/>
</dbReference>
<dbReference type="GO" id="GO:0006508">
    <property type="term" value="P:proteolysis"/>
    <property type="evidence" value="ECO:0007669"/>
    <property type="project" value="InterPro"/>
</dbReference>
<dbReference type="Gene3D" id="3.40.50.1820">
    <property type="entry name" value="alpha/beta hydrolase"/>
    <property type="match status" value="1"/>
</dbReference>
<gene>
    <name evidence="4" type="ORF">CLV81_2050</name>
</gene>
<feature type="chain" id="PRO_5015628089" evidence="2">
    <location>
        <begin position="26"/>
        <end position="770"/>
    </location>
</feature>
<organism evidence="4 5">
    <name type="scientific">Flagellimonas meridianipacifica</name>
    <dbReference type="NCBI Taxonomy" id="1080225"/>
    <lineage>
        <taxon>Bacteria</taxon>
        <taxon>Pseudomonadati</taxon>
        <taxon>Bacteroidota</taxon>
        <taxon>Flavobacteriia</taxon>
        <taxon>Flavobacteriales</taxon>
        <taxon>Flavobacteriaceae</taxon>
        <taxon>Flagellimonas</taxon>
    </lineage>
</organism>
<dbReference type="InterPro" id="IPR001375">
    <property type="entry name" value="Peptidase_S9_cat"/>
</dbReference>
<dbReference type="Proteomes" id="UP000237640">
    <property type="component" value="Unassembled WGS sequence"/>
</dbReference>
<proteinExistence type="predicted"/>
<keyword evidence="4" id="KW-0645">Protease</keyword>
<keyword evidence="5" id="KW-1185">Reference proteome</keyword>
<reference evidence="4 5" key="1">
    <citation type="submission" date="2018-03" db="EMBL/GenBank/DDBJ databases">
        <title>Genomic Encyclopedia of Archaeal and Bacterial Type Strains, Phase II (KMG-II): from individual species to whole genera.</title>
        <authorList>
            <person name="Goeker M."/>
        </authorList>
    </citation>
    <scope>NUCLEOTIDE SEQUENCE [LARGE SCALE GENOMIC DNA]</scope>
    <source>
        <strain evidence="4 5">DSM 25027</strain>
    </source>
</reference>
<dbReference type="GO" id="GO:0004177">
    <property type="term" value="F:aminopeptidase activity"/>
    <property type="evidence" value="ECO:0007669"/>
    <property type="project" value="UniProtKB-KW"/>
</dbReference>
<dbReference type="SUPFAM" id="SSF53474">
    <property type="entry name" value="alpha/beta-Hydrolases"/>
    <property type="match status" value="1"/>
</dbReference>
<dbReference type="GO" id="GO:0004252">
    <property type="term" value="F:serine-type endopeptidase activity"/>
    <property type="evidence" value="ECO:0007669"/>
    <property type="project" value="TreeGrafter"/>
</dbReference>
<dbReference type="PANTHER" id="PTHR42776">
    <property type="entry name" value="SERINE PEPTIDASE S9 FAMILY MEMBER"/>
    <property type="match status" value="1"/>
</dbReference>
<comment type="caution">
    <text evidence="4">The sequence shown here is derived from an EMBL/GenBank/DDBJ whole genome shotgun (WGS) entry which is preliminary data.</text>
</comment>
<feature type="domain" description="Peptidase S9 prolyl oligopeptidase catalytic" evidence="3">
    <location>
        <begin position="546"/>
        <end position="761"/>
    </location>
</feature>
<dbReference type="AlphaFoldDB" id="A0A2T0M860"/>
<feature type="signal peptide" evidence="2">
    <location>
        <begin position="1"/>
        <end position="25"/>
    </location>
</feature>
<protein>
    <submittedName>
        <fullName evidence="4">Dipeptidyl aminopeptidase/acylaminoacyl peptidase</fullName>
    </submittedName>
</protein>
<dbReference type="EMBL" id="PVYX01000002">
    <property type="protein sequence ID" value="PRX53663.1"/>
    <property type="molecule type" value="Genomic_DNA"/>
</dbReference>
<name>A0A2T0M860_9FLAO</name>
<evidence type="ECO:0000256" key="1">
    <source>
        <dbReference type="ARBA" id="ARBA00022801"/>
    </source>
</evidence>
<keyword evidence="2" id="KW-0732">Signal</keyword>
<evidence type="ECO:0000256" key="2">
    <source>
        <dbReference type="SAM" id="SignalP"/>
    </source>
</evidence>
<keyword evidence="4" id="KW-0031">Aminopeptidase</keyword>
<dbReference type="Pfam" id="PF00326">
    <property type="entry name" value="Peptidase_S9"/>
    <property type="match status" value="1"/>
</dbReference>
<keyword evidence="1" id="KW-0378">Hydrolase</keyword>
<evidence type="ECO:0000313" key="5">
    <source>
        <dbReference type="Proteomes" id="UP000237640"/>
    </source>
</evidence>
<dbReference type="InterPro" id="IPR011042">
    <property type="entry name" value="6-blade_b-propeller_TolB-like"/>
</dbReference>